<sequence>MTQYVAIYSGECQKYWRQDQMGYTDHPKDFGWWPFEEAKKLIAGIGQDKKLELVPYQPTRLQIVLRQSRN</sequence>
<dbReference type="RefSeq" id="WP_321552644.1">
    <property type="nucleotide sequence ID" value="NZ_JAXIVU010000002.1"/>
</dbReference>
<name>A0ABU5GNJ5_9GAMM</name>
<dbReference type="EMBL" id="JAXIVU010000002">
    <property type="protein sequence ID" value="MDY7218555.1"/>
    <property type="molecule type" value="Genomic_DNA"/>
</dbReference>
<evidence type="ECO:0000313" key="1">
    <source>
        <dbReference type="EMBL" id="MDY7218555.1"/>
    </source>
</evidence>
<accession>A0ABU5GNJ5</accession>
<proteinExistence type="predicted"/>
<reference evidence="1 2" key="1">
    <citation type="submission" date="2023-12" db="EMBL/GenBank/DDBJ databases">
        <title>Denitrificimonas halotolerans sp. nov.,a novel species isolated from landfill leachate.</title>
        <authorList>
            <person name="Wang S."/>
        </authorList>
    </citation>
    <scope>NUCLEOTIDE SEQUENCE [LARGE SCALE GENOMIC DNA]</scope>
    <source>
        <strain evidence="1 2">JX-1</strain>
    </source>
</reference>
<protein>
    <submittedName>
        <fullName evidence="1">Uncharacterized protein</fullName>
    </submittedName>
</protein>
<gene>
    <name evidence="1" type="ORF">TOI97_03025</name>
</gene>
<dbReference type="Proteomes" id="UP001294570">
    <property type="component" value="Unassembled WGS sequence"/>
</dbReference>
<comment type="caution">
    <text evidence="1">The sequence shown here is derived from an EMBL/GenBank/DDBJ whole genome shotgun (WGS) entry which is preliminary data.</text>
</comment>
<keyword evidence="2" id="KW-1185">Reference proteome</keyword>
<evidence type="ECO:0000313" key="2">
    <source>
        <dbReference type="Proteomes" id="UP001294570"/>
    </source>
</evidence>
<organism evidence="1 2">
    <name type="scientific">Denitrificimonas halotolerans</name>
    <dbReference type="NCBI Taxonomy" id="3098930"/>
    <lineage>
        <taxon>Bacteria</taxon>
        <taxon>Pseudomonadati</taxon>
        <taxon>Pseudomonadota</taxon>
        <taxon>Gammaproteobacteria</taxon>
        <taxon>Pseudomonadales</taxon>
        <taxon>Pseudomonadaceae</taxon>
        <taxon>Denitrificimonas</taxon>
    </lineage>
</organism>